<dbReference type="SUPFAM" id="SSF48452">
    <property type="entry name" value="TPR-like"/>
    <property type="match status" value="1"/>
</dbReference>
<evidence type="ECO:0000313" key="5">
    <source>
        <dbReference type="Proteomes" id="UP000590218"/>
    </source>
</evidence>
<comment type="caution">
    <text evidence="3">The sequence shown here is derived from an EMBL/GenBank/DDBJ whole genome shotgun (WGS) entry which is preliminary data.</text>
</comment>
<dbReference type="Proteomes" id="UP000590218">
    <property type="component" value="Unassembled WGS sequence"/>
</dbReference>
<evidence type="ECO:0000256" key="1">
    <source>
        <dbReference type="PROSITE-ProRule" id="PRU00339"/>
    </source>
</evidence>
<gene>
    <name evidence="2" type="ORF">HX788_04890</name>
    <name evidence="3" type="ORF">HX795_14205</name>
</gene>
<proteinExistence type="predicted"/>
<evidence type="ECO:0000313" key="4">
    <source>
        <dbReference type="Proteomes" id="UP000563268"/>
    </source>
</evidence>
<sequence length="546" mass="60827">MSFGKEEADRKVIPIWDKSRLASALEENSAIKPVAHRTSNFSESSRLINELARSSLVGTAVELLSSATLENNYEGLNVASRRIIEDGSLPKSVLSMARRVLDQTEMESPVTEPKIRIASLRNSLRTSPRNTLAWVDLAREYLSLGQTKPAERAMTVALNLAPSHRWVSRVASTLFIHLEEYEKSHFLLAKHPALRSDPWIASAELSVAQLMGKTSRNLSAARRIQEQGLHPRHTTELASSLGTLEIESGAMKRGKMYLRNSLLYPNRNTLAQAVWAEQRHDIKYASHTQVQSLEIAYEAKARESFIQGEADSAISHALDWLEAEPFSSKPPVLASYIASLDDRYEQMLQITTRGLIANPGNSILKLNRAYAELALITPLQPTSKDVAKITEWTSLFDSALKEGGANHAQALANYGMLCYRMGALEQGRKYYEAAEKVCQSDSYHDPVLCTIYHAREAILAKAEWASMVLVRAQAVTLKISDVGKLEGTDSLSKIIRLHENPDGYREIFKLPVENHQATGEPSGHLKFADSIYHGLSFHLPEGFERI</sequence>
<protein>
    <recommendedName>
        <fullName evidence="6">Tetratricopeptide repeat protein</fullName>
    </recommendedName>
</protein>
<evidence type="ECO:0000313" key="2">
    <source>
        <dbReference type="EMBL" id="NWE06421.1"/>
    </source>
</evidence>
<dbReference type="InterPro" id="IPR011990">
    <property type="entry name" value="TPR-like_helical_dom_sf"/>
</dbReference>
<evidence type="ECO:0000313" key="3">
    <source>
        <dbReference type="EMBL" id="NWE83258.1"/>
    </source>
</evidence>
<name>A0A7Y8FQH1_9PSED</name>
<dbReference type="PROSITE" id="PS50005">
    <property type="entry name" value="TPR"/>
    <property type="match status" value="1"/>
</dbReference>
<keyword evidence="1" id="KW-0802">TPR repeat</keyword>
<organism evidence="3 5">
    <name type="scientific">Pseudomonas edaphica</name>
    <dbReference type="NCBI Taxonomy" id="2006980"/>
    <lineage>
        <taxon>Bacteria</taxon>
        <taxon>Pseudomonadati</taxon>
        <taxon>Pseudomonadota</taxon>
        <taxon>Gammaproteobacteria</taxon>
        <taxon>Pseudomonadales</taxon>
        <taxon>Pseudomonadaceae</taxon>
        <taxon>Pseudomonas</taxon>
    </lineage>
</organism>
<dbReference type="AlphaFoldDB" id="A0A7Y8FQH1"/>
<dbReference type="EMBL" id="JACARL010000076">
    <property type="protein sequence ID" value="NWE83258.1"/>
    <property type="molecule type" value="Genomic_DNA"/>
</dbReference>
<feature type="repeat" description="TPR" evidence="1">
    <location>
        <begin position="131"/>
        <end position="164"/>
    </location>
</feature>
<reference evidence="4 5" key="1">
    <citation type="submission" date="2020-04" db="EMBL/GenBank/DDBJ databases">
        <title>Molecular characterization of pseudomonads from Agaricus bisporus reveal novel blotch 2 pathogens in Western Europe.</title>
        <authorList>
            <person name="Taparia T."/>
            <person name="Krijger M."/>
            <person name="Haynes E."/>
            <person name="Elpinstone J.G."/>
            <person name="Noble R."/>
            <person name="Van Der Wolf J."/>
        </authorList>
    </citation>
    <scope>NUCLEOTIDE SEQUENCE [LARGE SCALE GENOMIC DNA]</scope>
    <source>
        <strain evidence="3 5">K6002</strain>
        <strain evidence="2 4">K7002</strain>
    </source>
</reference>
<accession>A0A7Y8FQH1</accession>
<evidence type="ECO:0008006" key="6">
    <source>
        <dbReference type="Google" id="ProtNLM"/>
    </source>
</evidence>
<dbReference type="Proteomes" id="UP000563268">
    <property type="component" value="Unassembled WGS sequence"/>
</dbReference>
<dbReference type="RefSeq" id="WP_176992456.1">
    <property type="nucleotide sequence ID" value="NZ_JACARL010000076.1"/>
</dbReference>
<dbReference type="Gene3D" id="1.25.40.10">
    <property type="entry name" value="Tetratricopeptide repeat domain"/>
    <property type="match status" value="2"/>
</dbReference>
<dbReference type="InterPro" id="IPR019734">
    <property type="entry name" value="TPR_rpt"/>
</dbReference>
<dbReference type="EMBL" id="JACARM010000011">
    <property type="protein sequence ID" value="NWE06421.1"/>
    <property type="molecule type" value="Genomic_DNA"/>
</dbReference>